<keyword evidence="1" id="KW-0812">Transmembrane</keyword>
<name>A0A6C0I0E2_9ZZZZ</name>
<dbReference type="AlphaFoldDB" id="A0A6C0I0E2"/>
<reference evidence="3" key="1">
    <citation type="journal article" date="2020" name="Nature">
        <title>Giant virus diversity and host interactions through global metagenomics.</title>
        <authorList>
            <person name="Schulz F."/>
            <person name="Roux S."/>
            <person name="Paez-Espino D."/>
            <person name="Jungbluth S."/>
            <person name="Walsh D.A."/>
            <person name="Denef V.J."/>
            <person name="McMahon K.D."/>
            <person name="Konstantinidis K.T."/>
            <person name="Eloe-Fadrosh E.A."/>
            <person name="Kyrpides N.C."/>
            <person name="Woyke T."/>
        </authorList>
    </citation>
    <scope>NUCLEOTIDE SEQUENCE</scope>
    <source>
        <strain evidence="3">GVMAG-M-3300023184-182</strain>
    </source>
</reference>
<evidence type="ECO:0000259" key="2">
    <source>
        <dbReference type="Pfam" id="PF23983"/>
    </source>
</evidence>
<dbReference type="Pfam" id="PF23983">
    <property type="entry name" value="P11_C"/>
    <property type="match status" value="1"/>
</dbReference>
<dbReference type="InterPro" id="IPR055730">
    <property type="entry name" value="P11_C"/>
</dbReference>
<evidence type="ECO:0000313" key="3">
    <source>
        <dbReference type="EMBL" id="QHT85857.1"/>
    </source>
</evidence>
<organism evidence="3">
    <name type="scientific">viral metagenome</name>
    <dbReference type="NCBI Taxonomy" id="1070528"/>
    <lineage>
        <taxon>unclassified sequences</taxon>
        <taxon>metagenomes</taxon>
        <taxon>organismal metagenomes</taxon>
    </lineage>
</organism>
<protein>
    <recommendedName>
        <fullName evidence="2">Minor capsid protein P11 C-terminal conserved region domain-containing protein</fullName>
    </recommendedName>
</protein>
<evidence type="ECO:0000256" key="1">
    <source>
        <dbReference type="SAM" id="Phobius"/>
    </source>
</evidence>
<proteinExistence type="predicted"/>
<feature type="transmembrane region" description="Helical" evidence="1">
    <location>
        <begin position="18"/>
        <end position="36"/>
    </location>
</feature>
<feature type="domain" description="Minor capsid protein P11 C-terminal conserved region" evidence="2">
    <location>
        <begin position="93"/>
        <end position="174"/>
    </location>
</feature>
<keyword evidence="1" id="KW-1133">Transmembrane helix</keyword>
<dbReference type="EMBL" id="MN740048">
    <property type="protein sequence ID" value="QHT85857.1"/>
    <property type="molecule type" value="Genomic_DNA"/>
</dbReference>
<accession>A0A6C0I0E2</accession>
<keyword evidence="1" id="KW-0472">Membrane</keyword>
<sequence length="177" mass="19439">MFKEFLRGFANFFTKDKVIILVVFLVLVLGLSMYSGSKRTRYDAMTGSGHVKPATPKDLLSNNDHVVNEQATAVESFDMPTMPTMHSSSSSTTNTSDLLPLDQNSQWASLNPVNGGNVAMPDLLQAGYHIGLDTIGQTLRNANYQYRSDPIIPKVDVGPWNQSTIEADYGRVPLEIG</sequence>